<dbReference type="PANTHER" id="PTHR36460:SF1">
    <property type="entry name" value="UPF0132 DOMAIN PROTEIN (AFU_ORTHOLOGUE AFUA_3G10255)"/>
    <property type="match status" value="1"/>
</dbReference>
<evidence type="ECO:0000256" key="1">
    <source>
        <dbReference type="ARBA" id="ARBA00004141"/>
    </source>
</evidence>
<dbReference type="EMBL" id="MBFR01000054">
    <property type="protein sequence ID" value="PVU95521.1"/>
    <property type="molecule type" value="Genomic_DNA"/>
</dbReference>
<evidence type="ECO:0000256" key="4">
    <source>
        <dbReference type="ARBA" id="ARBA00023136"/>
    </source>
</evidence>
<evidence type="ECO:0000256" key="5">
    <source>
        <dbReference type="SAM" id="Phobius"/>
    </source>
</evidence>
<feature type="transmembrane region" description="Helical" evidence="5">
    <location>
        <begin position="249"/>
        <end position="273"/>
    </location>
</feature>
<keyword evidence="4 5" id="KW-0472">Membrane</keyword>
<evidence type="ECO:0000313" key="6">
    <source>
        <dbReference type="EMBL" id="PVU95521.1"/>
    </source>
</evidence>
<evidence type="ECO:0000256" key="2">
    <source>
        <dbReference type="ARBA" id="ARBA00022692"/>
    </source>
</evidence>
<reference evidence="6 7" key="1">
    <citation type="journal article" date="2018" name="MBio">
        <title>Comparative Genomics Reveals the Core Gene Toolbox for the Fungus-Insect Symbiosis.</title>
        <authorList>
            <person name="Wang Y."/>
            <person name="Stata M."/>
            <person name="Wang W."/>
            <person name="Stajich J.E."/>
            <person name="White M.M."/>
            <person name="Moncalvo J.M."/>
        </authorList>
    </citation>
    <scope>NUCLEOTIDE SEQUENCE [LARGE SCALE GENOMIC DNA]</scope>
    <source>
        <strain evidence="6 7">SWE-8-4</strain>
    </source>
</reference>
<keyword evidence="2 5" id="KW-0812">Transmembrane</keyword>
<accession>A0A2T9YT69</accession>
<keyword evidence="3 5" id="KW-1133">Transmembrane helix</keyword>
<sequence length="309" mass="35560">MIRLRQELSLTYLNIKTAVARTRAFGKWADLRTWISDLIKCPYKHRYDTWGTSSNKTTIIACFNLNEVSWQAPRGGVKTFKYKDSHLRYVKTTLATVKFLNAIALIRCLMLNNIRLVPIPANQCPPGSKADGRFSTNKLWEKPGIPKQTFERENANSGKKMKTNRQSDKFPNPNNIPFKAEMYSQLESQEDQEPHVAVSRYATMVPIRIDIEAALTYCFGGLSGVLFLVFERENDFIRFHAYQSTLLSLFSFCLTMIFGFLFGLYKFMAFVAISTQFYMAFRAYKDSATLDYFMLPSIGQIAYDWTASE</sequence>
<proteinExistence type="predicted"/>
<dbReference type="OrthoDB" id="5546837at2759"/>
<dbReference type="GO" id="GO:0016020">
    <property type="term" value="C:membrane"/>
    <property type="evidence" value="ECO:0007669"/>
    <property type="project" value="UniProtKB-SubCell"/>
</dbReference>
<comment type="subcellular location">
    <subcellularLocation>
        <location evidence="1">Membrane</location>
        <topology evidence="1">Multi-pass membrane protein</topology>
    </subcellularLocation>
</comment>
<dbReference type="STRING" id="133385.A0A2T9YT69"/>
<name>A0A2T9YT69_9FUNG</name>
<protein>
    <submittedName>
        <fullName evidence="6">Uncharacterized protein</fullName>
    </submittedName>
</protein>
<gene>
    <name evidence="6" type="ORF">BB561_001770</name>
</gene>
<dbReference type="AlphaFoldDB" id="A0A2T9YT69"/>
<dbReference type="Proteomes" id="UP000245383">
    <property type="component" value="Unassembled WGS sequence"/>
</dbReference>
<comment type="caution">
    <text evidence="6">The sequence shown here is derived from an EMBL/GenBank/DDBJ whole genome shotgun (WGS) entry which is preliminary data.</text>
</comment>
<keyword evidence="7" id="KW-1185">Reference proteome</keyword>
<feature type="transmembrane region" description="Helical" evidence="5">
    <location>
        <begin position="209"/>
        <end position="229"/>
    </location>
</feature>
<organism evidence="6 7">
    <name type="scientific">Smittium simulii</name>
    <dbReference type="NCBI Taxonomy" id="133385"/>
    <lineage>
        <taxon>Eukaryota</taxon>
        <taxon>Fungi</taxon>
        <taxon>Fungi incertae sedis</taxon>
        <taxon>Zoopagomycota</taxon>
        <taxon>Kickxellomycotina</taxon>
        <taxon>Harpellomycetes</taxon>
        <taxon>Harpellales</taxon>
        <taxon>Legeriomycetaceae</taxon>
        <taxon>Smittium</taxon>
    </lineage>
</organism>
<dbReference type="PANTHER" id="PTHR36460">
    <property type="entry name" value="UPF0132 DOMAIN PROTEIN (AFU_ORTHOLOGUE AFUA_3G10255)"/>
    <property type="match status" value="1"/>
</dbReference>
<evidence type="ECO:0000313" key="7">
    <source>
        <dbReference type="Proteomes" id="UP000245383"/>
    </source>
</evidence>
<evidence type="ECO:0000256" key="3">
    <source>
        <dbReference type="ARBA" id="ARBA00022989"/>
    </source>
</evidence>